<gene>
    <name evidence="1" type="ORF">ACJMK2_042251</name>
</gene>
<evidence type="ECO:0000313" key="2">
    <source>
        <dbReference type="Proteomes" id="UP001634394"/>
    </source>
</evidence>
<organism evidence="1 2">
    <name type="scientific">Sinanodonta woodiana</name>
    <name type="common">Chinese pond mussel</name>
    <name type="synonym">Anodonta woodiana</name>
    <dbReference type="NCBI Taxonomy" id="1069815"/>
    <lineage>
        <taxon>Eukaryota</taxon>
        <taxon>Metazoa</taxon>
        <taxon>Spiralia</taxon>
        <taxon>Lophotrochozoa</taxon>
        <taxon>Mollusca</taxon>
        <taxon>Bivalvia</taxon>
        <taxon>Autobranchia</taxon>
        <taxon>Heteroconchia</taxon>
        <taxon>Palaeoheterodonta</taxon>
        <taxon>Unionida</taxon>
        <taxon>Unionoidea</taxon>
        <taxon>Unionidae</taxon>
        <taxon>Unioninae</taxon>
        <taxon>Sinanodonta</taxon>
    </lineage>
</organism>
<dbReference type="Proteomes" id="UP001634394">
    <property type="component" value="Unassembled WGS sequence"/>
</dbReference>
<name>A0ABD3W8L5_SINWO</name>
<comment type="caution">
    <text evidence="1">The sequence shown here is derived from an EMBL/GenBank/DDBJ whole genome shotgun (WGS) entry which is preliminary data.</text>
</comment>
<evidence type="ECO:0000313" key="1">
    <source>
        <dbReference type="EMBL" id="KAL3869583.1"/>
    </source>
</evidence>
<reference evidence="1 2" key="1">
    <citation type="submission" date="2024-11" db="EMBL/GenBank/DDBJ databases">
        <title>Chromosome-level genome assembly of the freshwater bivalve Anodonta woodiana.</title>
        <authorList>
            <person name="Chen X."/>
        </authorList>
    </citation>
    <scope>NUCLEOTIDE SEQUENCE [LARGE SCALE GENOMIC DNA]</scope>
    <source>
        <strain evidence="1">MN2024</strain>
        <tissue evidence="1">Gills</tissue>
    </source>
</reference>
<dbReference type="AlphaFoldDB" id="A0ABD3W8L5"/>
<dbReference type="PANTHER" id="PTHR47526">
    <property type="entry name" value="ATP-DEPENDENT DNA HELICASE"/>
    <property type="match status" value="1"/>
</dbReference>
<dbReference type="EMBL" id="JBJQND010000008">
    <property type="protein sequence ID" value="KAL3869583.1"/>
    <property type="molecule type" value="Genomic_DNA"/>
</dbReference>
<keyword evidence="2" id="KW-1185">Reference proteome</keyword>
<protein>
    <submittedName>
        <fullName evidence="1">Uncharacterized protein</fullName>
    </submittedName>
</protein>
<dbReference type="PANTHER" id="PTHR47526:SF4">
    <property type="entry name" value="SWIM-TYPE DOMAIN-CONTAINING PROTEIN"/>
    <property type="match status" value="1"/>
</dbReference>
<sequence>MAGLGEVCTHVVSLMFAIEATVKLCDSKSVTQAPAYWLLPAPLKQINYIHVDETDFTSAQMKKHLDEAVATGTQETLLDETVLIQLSHEINKGPVKPAIISIVQPISDTFIPTEAQCMYPTMLSDLFD</sequence>
<proteinExistence type="predicted"/>
<accession>A0ABD3W8L5</accession>